<accession>A0A0F9BC41</accession>
<dbReference type="EMBL" id="LAZR01041655">
    <property type="protein sequence ID" value="KKL11432.1"/>
    <property type="molecule type" value="Genomic_DNA"/>
</dbReference>
<name>A0A0F9BC41_9ZZZZ</name>
<evidence type="ECO:0000256" key="1">
    <source>
        <dbReference type="SAM" id="MobiDB-lite"/>
    </source>
</evidence>
<protein>
    <recommendedName>
        <fullName evidence="3">Phage terminase small subunit P27 family</fullName>
    </recommendedName>
</protein>
<feature type="non-terminal residue" evidence="2">
    <location>
        <position position="1"/>
    </location>
</feature>
<dbReference type="InterPro" id="IPR006448">
    <property type="entry name" value="Phage_term_ssu_P27"/>
</dbReference>
<evidence type="ECO:0008006" key="3">
    <source>
        <dbReference type="Google" id="ProtNLM"/>
    </source>
</evidence>
<comment type="caution">
    <text evidence="2">The sequence shown here is derived from an EMBL/GenBank/DDBJ whole genome shotgun (WGS) entry which is preliminary data.</text>
</comment>
<organism evidence="2">
    <name type="scientific">marine sediment metagenome</name>
    <dbReference type="NCBI Taxonomy" id="412755"/>
    <lineage>
        <taxon>unclassified sequences</taxon>
        <taxon>metagenomes</taxon>
        <taxon>ecological metagenomes</taxon>
    </lineage>
</organism>
<proteinExistence type="predicted"/>
<feature type="region of interest" description="Disordered" evidence="1">
    <location>
        <begin position="59"/>
        <end position="83"/>
    </location>
</feature>
<dbReference type="Pfam" id="PF05119">
    <property type="entry name" value="Terminase_4"/>
    <property type="match status" value="1"/>
</dbReference>
<dbReference type="AlphaFoldDB" id="A0A0F9BC41"/>
<sequence>LVRKHGMTYESRHLQMDEAGHTVERVMIRPRPEVSIASDAWKRACNMLQQFGMTPSSRTRLVVDDPDKDKKPFEEWKRGAGSG</sequence>
<evidence type="ECO:0000313" key="2">
    <source>
        <dbReference type="EMBL" id="KKL11432.1"/>
    </source>
</evidence>
<reference evidence="2" key="1">
    <citation type="journal article" date="2015" name="Nature">
        <title>Complex archaea that bridge the gap between prokaryotes and eukaryotes.</title>
        <authorList>
            <person name="Spang A."/>
            <person name="Saw J.H."/>
            <person name="Jorgensen S.L."/>
            <person name="Zaremba-Niedzwiedzka K."/>
            <person name="Martijn J."/>
            <person name="Lind A.E."/>
            <person name="van Eijk R."/>
            <person name="Schleper C."/>
            <person name="Guy L."/>
            <person name="Ettema T.J."/>
        </authorList>
    </citation>
    <scope>NUCLEOTIDE SEQUENCE</scope>
</reference>
<gene>
    <name evidence="2" type="ORF">LCGC14_2545870</name>
</gene>
<feature type="compositionally biased region" description="Basic and acidic residues" evidence="1">
    <location>
        <begin position="61"/>
        <end position="83"/>
    </location>
</feature>